<feature type="domain" description="HTH arsR-type" evidence="4">
    <location>
        <begin position="12"/>
        <end position="106"/>
    </location>
</feature>
<dbReference type="NCBIfam" id="NF033788">
    <property type="entry name" value="HTH_metalloreg"/>
    <property type="match status" value="1"/>
</dbReference>
<keyword evidence="1" id="KW-0805">Transcription regulation</keyword>
<dbReference type="Pfam" id="PF01022">
    <property type="entry name" value="HTH_5"/>
    <property type="match status" value="1"/>
</dbReference>
<evidence type="ECO:0000256" key="1">
    <source>
        <dbReference type="ARBA" id="ARBA00023015"/>
    </source>
</evidence>
<dbReference type="InterPro" id="IPR051081">
    <property type="entry name" value="HTH_MetalResp_TranReg"/>
</dbReference>
<dbReference type="AlphaFoldDB" id="A0A5C5ZBP8"/>
<organism evidence="5 6">
    <name type="scientific">Novipirellula herctigrandis</name>
    <dbReference type="NCBI Taxonomy" id="2527986"/>
    <lineage>
        <taxon>Bacteria</taxon>
        <taxon>Pseudomonadati</taxon>
        <taxon>Planctomycetota</taxon>
        <taxon>Planctomycetia</taxon>
        <taxon>Pirellulales</taxon>
        <taxon>Pirellulaceae</taxon>
        <taxon>Novipirellula</taxon>
    </lineage>
</organism>
<dbReference type="GO" id="GO:0003677">
    <property type="term" value="F:DNA binding"/>
    <property type="evidence" value="ECO:0007669"/>
    <property type="project" value="UniProtKB-KW"/>
</dbReference>
<dbReference type="CDD" id="cd00090">
    <property type="entry name" value="HTH_ARSR"/>
    <property type="match status" value="1"/>
</dbReference>
<dbReference type="InterPro" id="IPR036390">
    <property type="entry name" value="WH_DNA-bd_sf"/>
</dbReference>
<comment type="caution">
    <text evidence="5">The sequence shown here is derived from an EMBL/GenBank/DDBJ whole genome shotgun (WGS) entry which is preliminary data.</text>
</comment>
<dbReference type="SMART" id="SM00418">
    <property type="entry name" value="HTH_ARSR"/>
    <property type="match status" value="1"/>
</dbReference>
<dbReference type="PROSITE" id="PS50987">
    <property type="entry name" value="HTH_ARSR_2"/>
    <property type="match status" value="1"/>
</dbReference>
<accession>A0A5C5ZBP8</accession>
<dbReference type="PANTHER" id="PTHR33154:SF33">
    <property type="entry name" value="TRANSCRIPTIONAL REPRESSOR SDPR"/>
    <property type="match status" value="1"/>
</dbReference>
<sequence>MLVVEVNVLDELGERQCRLMADFFSAMSNSTRLHMLCALQTGPKTVSELAEYAEVSMPNASQHLRVMREKGVVTMEKEAQFVYYTVADPRIIKGASMIRTALTDVARRNAQWMDVDAE</sequence>
<evidence type="ECO:0000313" key="6">
    <source>
        <dbReference type="Proteomes" id="UP000315010"/>
    </source>
</evidence>
<dbReference type="PANTHER" id="PTHR33154">
    <property type="entry name" value="TRANSCRIPTIONAL REGULATOR, ARSR FAMILY"/>
    <property type="match status" value="1"/>
</dbReference>
<proteinExistence type="predicted"/>
<dbReference type="InterPro" id="IPR011991">
    <property type="entry name" value="ArsR-like_HTH"/>
</dbReference>
<evidence type="ECO:0000313" key="5">
    <source>
        <dbReference type="EMBL" id="TWT84732.1"/>
    </source>
</evidence>
<protein>
    <submittedName>
        <fullName evidence="5">Transcriptional repressor SdpR</fullName>
    </submittedName>
</protein>
<evidence type="ECO:0000259" key="4">
    <source>
        <dbReference type="PROSITE" id="PS50987"/>
    </source>
</evidence>
<dbReference type="Gene3D" id="1.10.10.10">
    <property type="entry name" value="Winged helix-like DNA-binding domain superfamily/Winged helix DNA-binding domain"/>
    <property type="match status" value="1"/>
</dbReference>
<reference evidence="5 6" key="1">
    <citation type="submission" date="2019-02" db="EMBL/GenBank/DDBJ databases">
        <title>Deep-cultivation of Planctomycetes and their phenomic and genomic characterization uncovers novel biology.</title>
        <authorList>
            <person name="Wiegand S."/>
            <person name="Jogler M."/>
            <person name="Boedeker C."/>
            <person name="Pinto D."/>
            <person name="Vollmers J."/>
            <person name="Rivas-Marin E."/>
            <person name="Kohn T."/>
            <person name="Peeters S.H."/>
            <person name="Heuer A."/>
            <person name="Rast P."/>
            <person name="Oberbeckmann S."/>
            <person name="Bunk B."/>
            <person name="Jeske O."/>
            <person name="Meyerdierks A."/>
            <person name="Storesund J.E."/>
            <person name="Kallscheuer N."/>
            <person name="Luecker S."/>
            <person name="Lage O.M."/>
            <person name="Pohl T."/>
            <person name="Merkel B.J."/>
            <person name="Hornburger P."/>
            <person name="Mueller R.-W."/>
            <person name="Bruemmer F."/>
            <person name="Labrenz M."/>
            <person name="Spormann A.M."/>
            <person name="Op Den Camp H."/>
            <person name="Overmann J."/>
            <person name="Amann R."/>
            <person name="Jetten M.S.M."/>
            <person name="Mascher T."/>
            <person name="Medema M.H."/>
            <person name="Devos D.P."/>
            <person name="Kaster A.-K."/>
            <person name="Ovreas L."/>
            <person name="Rohde M."/>
            <person name="Galperin M.Y."/>
            <person name="Jogler C."/>
        </authorList>
    </citation>
    <scope>NUCLEOTIDE SEQUENCE [LARGE SCALE GENOMIC DNA]</scope>
    <source>
        <strain evidence="5 6">CA13</strain>
    </source>
</reference>
<dbReference type="SUPFAM" id="SSF46785">
    <property type="entry name" value="Winged helix' DNA-binding domain"/>
    <property type="match status" value="1"/>
</dbReference>
<evidence type="ECO:0000256" key="2">
    <source>
        <dbReference type="ARBA" id="ARBA00023125"/>
    </source>
</evidence>
<dbReference type="PRINTS" id="PR00778">
    <property type="entry name" value="HTHARSR"/>
</dbReference>
<keyword evidence="6" id="KW-1185">Reference proteome</keyword>
<dbReference type="EMBL" id="SJPJ01000001">
    <property type="protein sequence ID" value="TWT84732.1"/>
    <property type="molecule type" value="Genomic_DNA"/>
</dbReference>
<gene>
    <name evidence="5" type="primary">sdpR_2</name>
    <name evidence="5" type="ORF">CA13_62120</name>
</gene>
<dbReference type="InterPro" id="IPR001845">
    <property type="entry name" value="HTH_ArsR_DNA-bd_dom"/>
</dbReference>
<name>A0A5C5ZBP8_9BACT</name>
<dbReference type="Proteomes" id="UP000315010">
    <property type="component" value="Unassembled WGS sequence"/>
</dbReference>
<dbReference type="GO" id="GO:0003700">
    <property type="term" value="F:DNA-binding transcription factor activity"/>
    <property type="evidence" value="ECO:0007669"/>
    <property type="project" value="InterPro"/>
</dbReference>
<keyword evidence="3" id="KW-0804">Transcription</keyword>
<keyword evidence="2" id="KW-0238">DNA-binding</keyword>
<dbReference type="InterPro" id="IPR036388">
    <property type="entry name" value="WH-like_DNA-bd_sf"/>
</dbReference>
<evidence type="ECO:0000256" key="3">
    <source>
        <dbReference type="ARBA" id="ARBA00023163"/>
    </source>
</evidence>